<accession>A0A0J9Y7M9</accession>
<feature type="compositionally biased region" description="Polar residues" evidence="1">
    <location>
        <begin position="1"/>
        <end position="16"/>
    </location>
</feature>
<evidence type="ECO:0000313" key="3">
    <source>
        <dbReference type="WormBase" id="Bm9853b"/>
    </source>
</evidence>
<evidence type="ECO:0000313" key="2">
    <source>
        <dbReference type="EMBL" id="CDQ03751.1"/>
    </source>
</evidence>
<feature type="region of interest" description="Disordered" evidence="1">
    <location>
        <begin position="1"/>
        <end position="63"/>
    </location>
</feature>
<reference evidence="2" key="1">
    <citation type="journal article" date="2007" name="Science">
        <title>Draft genome of the filarial nematode parasite Brugia malayi.</title>
        <authorList>
            <person name="Ghedin E."/>
            <person name="Wang S."/>
            <person name="Spiro D."/>
            <person name="Caler E."/>
            <person name="Zhao Q."/>
            <person name="Crabtree J."/>
            <person name="Allen J.E."/>
            <person name="Delcher A.L."/>
            <person name="Guiliano D.B."/>
            <person name="Miranda-Saavedra D."/>
            <person name="Angiuoli S.V."/>
            <person name="Creasy T."/>
            <person name="Amedeo P."/>
            <person name="Haas B."/>
            <person name="El-Sayed N.M."/>
            <person name="Wortman J.R."/>
            <person name="Feldblyum T."/>
            <person name="Tallon L."/>
            <person name="Schatz M."/>
            <person name="Shumway M."/>
            <person name="Koo H."/>
            <person name="Salzberg S.L."/>
            <person name="Schobel S."/>
            <person name="Pertea M."/>
            <person name="Pop M."/>
            <person name="White O."/>
            <person name="Barton G.J."/>
            <person name="Carlow C.K."/>
            <person name="Crawford M.J."/>
            <person name="Daub J."/>
            <person name="Dimmic M.W."/>
            <person name="Estes C.F."/>
            <person name="Foster J.M."/>
            <person name="Ganatra M."/>
            <person name="Gregory W.F."/>
            <person name="Johnson N.M."/>
            <person name="Jin J."/>
            <person name="Komuniecki R."/>
            <person name="Korf I."/>
            <person name="Kumar S."/>
            <person name="Laney S."/>
            <person name="Li B.W."/>
            <person name="Li W."/>
            <person name="Lindblom T.H."/>
            <person name="Lustigman S."/>
            <person name="Ma D."/>
            <person name="Maina C.V."/>
            <person name="Martin D.M."/>
            <person name="McCarter J.P."/>
            <person name="McReynolds L."/>
            <person name="Mitreva M."/>
            <person name="Nutman T.B."/>
            <person name="Parkinson J."/>
            <person name="Peregrin-Alvarez J.M."/>
            <person name="Poole C."/>
            <person name="Ren Q."/>
            <person name="Saunders L."/>
            <person name="Sluder A.E."/>
            <person name="Smith K."/>
            <person name="Stanke M."/>
            <person name="Unnasch T.R."/>
            <person name="Ware J."/>
            <person name="Wei A.D."/>
            <person name="Weil G."/>
            <person name="Williams D.J."/>
            <person name="Zhang Y."/>
            <person name="Williams S.A."/>
            <person name="Fraser-Liggett C."/>
            <person name="Slatko B."/>
            <person name="Blaxter M.L."/>
            <person name="Scott A.L."/>
        </authorList>
    </citation>
    <scope>NUCLEOTIDE SEQUENCE</scope>
    <source>
        <strain evidence="2">FR3</strain>
    </source>
</reference>
<gene>
    <name evidence="2 3" type="ORF">Bm9853</name>
    <name evidence="2" type="ORF">BM_Bm9853</name>
</gene>
<dbReference type="WormBase" id="Bm9853b">
    <property type="protein sequence ID" value="BM40956"/>
    <property type="gene ID" value="WBGene00230114"/>
</dbReference>
<dbReference type="EMBL" id="LN856951">
    <property type="protein sequence ID" value="CDQ03751.1"/>
    <property type="molecule type" value="Genomic_DNA"/>
</dbReference>
<organism evidence="2">
    <name type="scientific">Brugia malayi</name>
    <name type="common">Filarial nematode worm</name>
    <dbReference type="NCBI Taxonomy" id="6279"/>
    <lineage>
        <taxon>Eukaryota</taxon>
        <taxon>Metazoa</taxon>
        <taxon>Ecdysozoa</taxon>
        <taxon>Nematoda</taxon>
        <taxon>Chromadorea</taxon>
        <taxon>Rhabditida</taxon>
        <taxon>Spirurina</taxon>
        <taxon>Spiruromorpha</taxon>
        <taxon>Filarioidea</taxon>
        <taxon>Onchocercidae</taxon>
        <taxon>Brugia</taxon>
    </lineage>
</organism>
<name>A0A0J9Y7M9_BRUMA</name>
<reference evidence="2" key="2">
    <citation type="submission" date="2012-12" db="EMBL/GenBank/DDBJ databases">
        <authorList>
            <person name="Gao Y.W."/>
            <person name="Fan S.T."/>
            <person name="Sun H.T."/>
            <person name="Wang Z."/>
            <person name="Gao X.L."/>
            <person name="Li Y.G."/>
            <person name="Wang T.C."/>
            <person name="Zhang K."/>
            <person name="Xu W.W."/>
            <person name="Yu Z.J."/>
            <person name="Xia X.Z."/>
        </authorList>
    </citation>
    <scope>NUCLEOTIDE SEQUENCE</scope>
    <source>
        <strain evidence="2">FR3</strain>
    </source>
</reference>
<feature type="compositionally biased region" description="Basic and acidic residues" evidence="1">
    <location>
        <begin position="46"/>
        <end position="59"/>
    </location>
</feature>
<evidence type="ECO:0000256" key="1">
    <source>
        <dbReference type="SAM" id="MobiDB-lite"/>
    </source>
</evidence>
<sequence>MNVNSAPNDFFQSSFPASVPDESSSHDDNKPIIESSSPASIPDGSFSRDDNKPTTEIPKKRIPTKQRFRYRELRNMLQFGLREILELLSSFIQDTISGIIDRFQNY</sequence>
<protein>
    <submittedName>
        <fullName evidence="2">Bm9853, isoform b</fullName>
    </submittedName>
</protein>
<proteinExistence type="predicted"/>
<dbReference type="AlphaFoldDB" id="A0A0J9Y7M9"/>
<feature type="compositionally biased region" description="Low complexity" evidence="1">
    <location>
        <begin position="32"/>
        <end position="42"/>
    </location>
</feature>